<evidence type="ECO:0000313" key="3">
    <source>
        <dbReference type="EMBL" id="KPL82397.1"/>
    </source>
</evidence>
<proteinExistence type="predicted"/>
<dbReference type="RefSeq" id="WP_054521882.1">
    <property type="nucleotide sequence ID" value="NZ_LGKO01000005.1"/>
</dbReference>
<feature type="region of interest" description="Disordered" evidence="1">
    <location>
        <begin position="342"/>
        <end position="399"/>
    </location>
</feature>
<feature type="compositionally biased region" description="Basic and acidic residues" evidence="1">
    <location>
        <begin position="342"/>
        <end position="355"/>
    </location>
</feature>
<keyword evidence="4" id="KW-1185">Reference proteome</keyword>
<evidence type="ECO:0000256" key="1">
    <source>
        <dbReference type="SAM" id="MobiDB-lite"/>
    </source>
</evidence>
<dbReference type="Pfam" id="PF18914">
    <property type="entry name" value="DUF5666"/>
    <property type="match status" value="4"/>
</dbReference>
<accession>A0A0P6YB61</accession>
<feature type="compositionally biased region" description="Basic and acidic residues" evidence="1">
    <location>
        <begin position="371"/>
        <end position="380"/>
    </location>
</feature>
<reference evidence="3 4" key="1">
    <citation type="submission" date="2015-07" db="EMBL/GenBank/DDBJ databases">
        <title>Whole genome sequence of Thermanaerothrix daxensis DSM 23592.</title>
        <authorList>
            <person name="Hemp J."/>
            <person name="Ward L.M."/>
            <person name="Pace L.A."/>
            <person name="Fischer W.W."/>
        </authorList>
    </citation>
    <scope>NUCLEOTIDE SEQUENCE [LARGE SCALE GENOMIC DNA]</scope>
    <source>
        <strain evidence="3 4">GNS-1</strain>
    </source>
</reference>
<organism evidence="3 4">
    <name type="scientific">Thermanaerothrix daxensis</name>
    <dbReference type="NCBI Taxonomy" id="869279"/>
    <lineage>
        <taxon>Bacteria</taxon>
        <taxon>Bacillati</taxon>
        <taxon>Chloroflexota</taxon>
        <taxon>Anaerolineae</taxon>
        <taxon>Anaerolineales</taxon>
        <taxon>Anaerolineaceae</taxon>
        <taxon>Thermanaerothrix</taxon>
    </lineage>
</organism>
<sequence length="399" mass="42393">MKSQPWRWLMMGVGVLLVLALGGCATLDASADFDLLNGLNGATATAEPGATPTRLPTLGVVLFKGTLESLNGDALVVSGVTFRVDAQTLIPPDLQVGESVAVKAVLLPDGTRYALEVARLDKTASESEFKFYGVVESISDSTWLISGESVQVDAETQIEPGIQVGSLVEVEGIVREGNLVARKIHLEDERAQPTPGPKRSTPDGEEEWFGVVSQIEGEMWTIGGRTVQVTAQTERQGNPGMGDLVKVHASAQADGTYLAREIEKIRTLPTAGAPQARNFEFYGTVQSMDGSTWVISGVSLSVDANTRIMGNPVVGSQVEVKALVQSDGTYLAVAIKVKEGGSGRLDFRSTPKSEDGQDDDDDANPTVLRPGTDDPKKAGGDRSGNGKNRGDSEEHEDRD</sequence>
<feature type="domain" description="DUF5666" evidence="2">
    <location>
        <begin position="282"/>
        <end position="336"/>
    </location>
</feature>
<feature type="domain" description="DUF5666" evidence="2">
    <location>
        <begin position="64"/>
        <end position="117"/>
    </location>
</feature>
<protein>
    <recommendedName>
        <fullName evidence="2">DUF5666 domain-containing protein</fullName>
    </recommendedName>
</protein>
<comment type="caution">
    <text evidence="3">The sequence shown here is derived from an EMBL/GenBank/DDBJ whole genome shotgun (WGS) entry which is preliminary data.</text>
</comment>
<dbReference type="Proteomes" id="UP000050544">
    <property type="component" value="Unassembled WGS sequence"/>
</dbReference>
<evidence type="ECO:0000313" key="4">
    <source>
        <dbReference type="Proteomes" id="UP000050544"/>
    </source>
</evidence>
<feature type="domain" description="DUF5666" evidence="2">
    <location>
        <begin position="210"/>
        <end position="263"/>
    </location>
</feature>
<dbReference type="OrthoDB" id="5622949at2"/>
<dbReference type="InterPro" id="IPR043724">
    <property type="entry name" value="DUF5666"/>
</dbReference>
<feature type="domain" description="DUF5666" evidence="2">
    <location>
        <begin position="132"/>
        <end position="184"/>
    </location>
</feature>
<dbReference type="EMBL" id="LGKO01000005">
    <property type="protein sequence ID" value="KPL82397.1"/>
    <property type="molecule type" value="Genomic_DNA"/>
</dbReference>
<dbReference type="PROSITE" id="PS51257">
    <property type="entry name" value="PROKAR_LIPOPROTEIN"/>
    <property type="match status" value="1"/>
</dbReference>
<evidence type="ECO:0000259" key="2">
    <source>
        <dbReference type="Pfam" id="PF18914"/>
    </source>
</evidence>
<gene>
    <name evidence="3" type="ORF">SE15_09525</name>
</gene>
<dbReference type="AlphaFoldDB" id="A0A0P6YB61"/>
<feature type="compositionally biased region" description="Basic and acidic residues" evidence="1">
    <location>
        <begin position="388"/>
        <end position="399"/>
    </location>
</feature>
<dbReference type="STRING" id="869279.SE15_09525"/>
<name>A0A0P6YB61_9CHLR</name>